<dbReference type="NCBIfam" id="TIGR03359">
    <property type="entry name" value="VI_chp_6"/>
    <property type="match status" value="1"/>
</dbReference>
<dbReference type="RefSeq" id="WP_162672098.1">
    <property type="nucleotide sequence ID" value="NZ_LR593886.1"/>
</dbReference>
<proteinExistence type="predicted"/>
<dbReference type="AlphaFoldDB" id="A0A6P2DDI8"/>
<dbReference type="PANTHER" id="PTHR35370:SF1">
    <property type="entry name" value="TYPE VI SECRETION SYSTEM COMPONENT TSSF1"/>
    <property type="match status" value="1"/>
</dbReference>
<accession>A0A6P2DDI8</accession>
<dbReference type="Pfam" id="PF05947">
    <property type="entry name" value="T6SS_TssF"/>
    <property type="match status" value="1"/>
</dbReference>
<gene>
    <name evidence="1" type="ORF">SOIL9_82680</name>
</gene>
<dbReference type="PIRSF" id="PIRSF028304">
    <property type="entry name" value="UCP028304"/>
    <property type="match status" value="1"/>
</dbReference>
<dbReference type="Proteomes" id="UP000464178">
    <property type="component" value="Chromosome"/>
</dbReference>
<dbReference type="KEGG" id="gms:SOIL9_82680"/>
<sequence>MTEDLLPYYNRELSYIRRHAARFAEAHPKVAARLRLGPDGSEDPHVERLLQGFAYLTSRVRHKLDDEFPEITQALIGTLYPHYLAPIPSCAVVQLDLDPGQNELTSGLTVPRAQALESEPIQGEPCRFRTAYPVTLFPIDVRVASLASAPFTAPPTPRANSALAVLRIGLGTRSANVRFANFAGMTKLRFFLRGQPQHTQRLYELLLNHAVEVAFAKRPDDKGAIAVGPEAIQPVGFARDEGLFPYPARSFIGYRLLTEYFTFPQKFLFFDVTVPQSALARTDGVLELFVFLNRQAADLEPNVTADTFRLGCAPMVNLYEQPAEPIRLTQQQFEYRVVPDHRRPLAHEVYSVNKVTATAADGRETEYAPFFAVKHSGSGSRREGAAGAGEAAHPYWHSARRPAADAAEPRPDSTAVDHGTEMYLSFVDIGFNPAAPIDRTVFVQCTCTNRDFPARLPFGGGQPKLQLTEGSGLVTRITCLTPPTPTVRTHLREEGLWRLVSHLTLNHLSLTDGPDGADALREILALYDFTESAATRAQIEGVRGVSGKRVLGRANGAVCRGVEVGIEFDEDRYTGNGMYLFASVLDRFFTLYASVNTFTRTVATVARREGVYKRFPSRAGDQIVL</sequence>
<protein>
    <recommendedName>
        <fullName evidence="3">Type VI secretion system protein ImpG</fullName>
    </recommendedName>
</protein>
<dbReference type="PANTHER" id="PTHR35370">
    <property type="entry name" value="CYTOPLASMIC PROTEIN-RELATED-RELATED"/>
    <property type="match status" value="1"/>
</dbReference>
<evidence type="ECO:0000313" key="1">
    <source>
        <dbReference type="EMBL" id="VTS00187.1"/>
    </source>
</evidence>
<organism evidence="1 2">
    <name type="scientific">Gemmata massiliana</name>
    <dbReference type="NCBI Taxonomy" id="1210884"/>
    <lineage>
        <taxon>Bacteria</taxon>
        <taxon>Pseudomonadati</taxon>
        <taxon>Planctomycetota</taxon>
        <taxon>Planctomycetia</taxon>
        <taxon>Gemmatales</taxon>
        <taxon>Gemmataceae</taxon>
        <taxon>Gemmata</taxon>
    </lineage>
</organism>
<evidence type="ECO:0000313" key="2">
    <source>
        <dbReference type="Proteomes" id="UP000464178"/>
    </source>
</evidence>
<dbReference type="InterPro" id="IPR010272">
    <property type="entry name" value="T6SS_TssF"/>
</dbReference>
<reference evidence="1 2" key="1">
    <citation type="submission" date="2019-05" db="EMBL/GenBank/DDBJ databases">
        <authorList>
            <consortium name="Science for Life Laboratories"/>
        </authorList>
    </citation>
    <scope>NUCLEOTIDE SEQUENCE [LARGE SCALE GENOMIC DNA]</scope>
    <source>
        <strain evidence="1">Soil9</strain>
    </source>
</reference>
<keyword evidence="2" id="KW-1185">Reference proteome</keyword>
<name>A0A6P2DDI8_9BACT</name>
<evidence type="ECO:0008006" key="3">
    <source>
        <dbReference type="Google" id="ProtNLM"/>
    </source>
</evidence>
<dbReference type="EMBL" id="LR593886">
    <property type="protein sequence ID" value="VTS00187.1"/>
    <property type="molecule type" value="Genomic_DNA"/>
</dbReference>